<gene>
    <name evidence="7" type="ORF">DNHGIG_33610</name>
</gene>
<comment type="caution">
    <text evidence="7">The sequence shown here is derived from an EMBL/GenBank/DDBJ whole genome shotgun (WGS) entry which is preliminary data.</text>
</comment>
<dbReference type="Proteomes" id="UP001057291">
    <property type="component" value="Unassembled WGS sequence"/>
</dbReference>
<reference evidence="7" key="1">
    <citation type="journal article" date="2023" name="Int. J. Syst. Evol. Microbiol.">
        <title>Collibacillus ludicampi gen. nov., sp. nov., a new soil bacterium of the family Alicyclobacillaceae.</title>
        <authorList>
            <person name="Jojima T."/>
            <person name="Ioku Y."/>
            <person name="Fukuta Y."/>
            <person name="Shirasaka N."/>
            <person name="Matsumura Y."/>
            <person name="Mori M."/>
        </authorList>
    </citation>
    <scope>NUCLEOTIDE SEQUENCE</scope>
    <source>
        <strain evidence="7">TP075</strain>
    </source>
</reference>
<keyword evidence="3 6" id="KW-0812">Transmembrane</keyword>
<evidence type="ECO:0000256" key="3">
    <source>
        <dbReference type="ARBA" id="ARBA00022692"/>
    </source>
</evidence>
<protein>
    <recommendedName>
        <fullName evidence="9">Flagellar protein</fullName>
    </recommendedName>
</protein>
<evidence type="ECO:0000256" key="6">
    <source>
        <dbReference type="SAM" id="Phobius"/>
    </source>
</evidence>
<dbReference type="RefSeq" id="WP_282200748.1">
    <property type="nucleotide sequence ID" value="NZ_BOQE01000001.1"/>
</dbReference>
<proteinExistence type="predicted"/>
<keyword evidence="5 6" id="KW-0472">Membrane</keyword>
<dbReference type="GO" id="GO:0044781">
    <property type="term" value="P:bacterial-type flagellum organization"/>
    <property type="evidence" value="ECO:0007669"/>
    <property type="project" value="InterPro"/>
</dbReference>
<evidence type="ECO:0000313" key="8">
    <source>
        <dbReference type="Proteomes" id="UP001057291"/>
    </source>
</evidence>
<feature type="transmembrane region" description="Helical" evidence="6">
    <location>
        <begin position="64"/>
        <end position="86"/>
    </location>
</feature>
<dbReference type="EMBL" id="BOQE01000001">
    <property type="protein sequence ID" value="GIM47812.1"/>
    <property type="molecule type" value="Genomic_DNA"/>
</dbReference>
<comment type="subcellular location">
    <subcellularLocation>
        <location evidence="1">Cell membrane</location>
    </subcellularLocation>
</comment>
<organism evidence="7 8">
    <name type="scientific">Collibacillus ludicampi</name>
    <dbReference type="NCBI Taxonomy" id="2771369"/>
    <lineage>
        <taxon>Bacteria</taxon>
        <taxon>Bacillati</taxon>
        <taxon>Bacillota</taxon>
        <taxon>Bacilli</taxon>
        <taxon>Bacillales</taxon>
        <taxon>Alicyclobacillaceae</taxon>
        <taxon>Collibacillus</taxon>
    </lineage>
</organism>
<dbReference type="InterPro" id="IPR022781">
    <property type="entry name" value="Flagellar_biosynth_FliO"/>
</dbReference>
<evidence type="ECO:0000256" key="2">
    <source>
        <dbReference type="ARBA" id="ARBA00022475"/>
    </source>
</evidence>
<name>A0AAV4LJ04_9BACL</name>
<keyword evidence="2" id="KW-1003">Cell membrane</keyword>
<keyword evidence="4 6" id="KW-1133">Transmembrane helix</keyword>
<evidence type="ECO:0000256" key="4">
    <source>
        <dbReference type="ARBA" id="ARBA00022989"/>
    </source>
</evidence>
<dbReference type="GO" id="GO:0016020">
    <property type="term" value="C:membrane"/>
    <property type="evidence" value="ECO:0007669"/>
    <property type="project" value="InterPro"/>
</dbReference>
<dbReference type="AlphaFoldDB" id="A0AAV4LJ04"/>
<dbReference type="Pfam" id="PF04347">
    <property type="entry name" value="FliO"/>
    <property type="match status" value="1"/>
</dbReference>
<keyword evidence="8" id="KW-1185">Reference proteome</keyword>
<evidence type="ECO:0000256" key="5">
    <source>
        <dbReference type="ARBA" id="ARBA00023136"/>
    </source>
</evidence>
<evidence type="ECO:0000256" key="1">
    <source>
        <dbReference type="ARBA" id="ARBA00004236"/>
    </source>
</evidence>
<sequence length="194" mass="22465">MLKLRKRIGIILMAILFLLVVQPPFRVHAVEGSVEDAIKTHETQGIQKQQNENATGRNGQGPSFLWSFIQLIVVMIVLIGVIYLLIRFLSSRRGHMQALGMRTIGIHPLTSNRSIHVVAMEDRILILGVGDDVTLLQVVDQPEKVEQWKQLIPEKTAQRMFRKDGQPFDVMLRKKLEELKRQRQNIERWDEENR</sequence>
<evidence type="ECO:0008006" key="9">
    <source>
        <dbReference type="Google" id="ProtNLM"/>
    </source>
</evidence>
<accession>A0AAV4LJ04</accession>
<evidence type="ECO:0000313" key="7">
    <source>
        <dbReference type="EMBL" id="GIM47812.1"/>
    </source>
</evidence>